<feature type="region of interest" description="Disordered" evidence="1">
    <location>
        <begin position="157"/>
        <end position="234"/>
    </location>
</feature>
<evidence type="ECO:0000313" key="3">
    <source>
        <dbReference type="Proteomes" id="UP000076738"/>
    </source>
</evidence>
<dbReference type="Proteomes" id="UP000076738">
    <property type="component" value="Unassembled WGS sequence"/>
</dbReference>
<reference evidence="2 3" key="1">
    <citation type="journal article" date="2016" name="Mol. Biol. Evol.">
        <title>Comparative Genomics of Early-Diverging Mushroom-Forming Fungi Provides Insights into the Origins of Lignocellulose Decay Capabilities.</title>
        <authorList>
            <person name="Nagy L.G."/>
            <person name="Riley R."/>
            <person name="Tritt A."/>
            <person name="Adam C."/>
            <person name="Daum C."/>
            <person name="Floudas D."/>
            <person name="Sun H."/>
            <person name="Yadav J.S."/>
            <person name="Pangilinan J."/>
            <person name="Larsson K.H."/>
            <person name="Matsuura K."/>
            <person name="Barry K."/>
            <person name="Labutti K."/>
            <person name="Kuo R."/>
            <person name="Ohm R.A."/>
            <person name="Bhattacharya S.S."/>
            <person name="Shirouzu T."/>
            <person name="Yoshinaga Y."/>
            <person name="Martin F.M."/>
            <person name="Grigoriev I.V."/>
            <person name="Hibbett D.S."/>
        </authorList>
    </citation>
    <scope>NUCLEOTIDE SEQUENCE [LARGE SCALE GENOMIC DNA]</scope>
    <source>
        <strain evidence="2 3">TUFC12733</strain>
    </source>
</reference>
<accession>A0A167LJV6</accession>
<gene>
    <name evidence="2" type="ORF">CALVIDRAFT_537744</name>
</gene>
<feature type="compositionally biased region" description="Low complexity" evidence="1">
    <location>
        <begin position="171"/>
        <end position="184"/>
    </location>
</feature>
<organism evidence="2 3">
    <name type="scientific">Calocera viscosa (strain TUFC12733)</name>
    <dbReference type="NCBI Taxonomy" id="1330018"/>
    <lineage>
        <taxon>Eukaryota</taxon>
        <taxon>Fungi</taxon>
        <taxon>Dikarya</taxon>
        <taxon>Basidiomycota</taxon>
        <taxon>Agaricomycotina</taxon>
        <taxon>Dacrymycetes</taxon>
        <taxon>Dacrymycetales</taxon>
        <taxon>Dacrymycetaceae</taxon>
        <taxon>Calocera</taxon>
    </lineage>
</organism>
<proteinExistence type="predicted"/>
<evidence type="ECO:0000256" key="1">
    <source>
        <dbReference type="SAM" id="MobiDB-lite"/>
    </source>
</evidence>
<dbReference type="OrthoDB" id="2596481at2759"/>
<sequence length="380" mass="41911">MTVSSPYSPSIVRSQFAPVDDTSPPMSPGLVQIPVHLEEDSDGEPDRVLVARSPVSPSLRSSTLSRTSNWAIDDSEMIHASMSVNTSFDEDNVFTPMSPKLDAVVDLARKLNMLDLAAKEAEEVAAASPRHTPHPNFTSLLPDILSVPSTTRFIPSILPDHERRPMDWEHTPSPSTHSRSQSKSSFRRSHPPTPSLPSTPLPPLPRSLHGRSSVLAAAVPRRKRAKKVTKPKGAVKKPVIVEQHAEQPFKGISVDTYDEAVNSITWLLSHPKAVEDILNTPKGKLLYCQALLIEFGVCPDLHPLPKSHGAARTLLKSMVHINIADYIECRGRGKEALQSKMAASNNALRRDVMSSKKRRMPVGEIKRRGLRVLLANHCWQ</sequence>
<evidence type="ECO:0000313" key="2">
    <source>
        <dbReference type="EMBL" id="KZO95762.1"/>
    </source>
</evidence>
<feature type="compositionally biased region" description="Polar residues" evidence="1">
    <location>
        <begin position="1"/>
        <end position="13"/>
    </location>
</feature>
<dbReference type="EMBL" id="KV417287">
    <property type="protein sequence ID" value="KZO95762.1"/>
    <property type="molecule type" value="Genomic_DNA"/>
</dbReference>
<keyword evidence="3" id="KW-1185">Reference proteome</keyword>
<feature type="region of interest" description="Disordered" evidence="1">
    <location>
        <begin position="1"/>
        <end position="29"/>
    </location>
</feature>
<feature type="compositionally biased region" description="Basic residues" evidence="1">
    <location>
        <begin position="220"/>
        <end position="234"/>
    </location>
</feature>
<feature type="compositionally biased region" description="Pro residues" evidence="1">
    <location>
        <begin position="191"/>
        <end position="205"/>
    </location>
</feature>
<feature type="compositionally biased region" description="Basic and acidic residues" evidence="1">
    <location>
        <begin position="159"/>
        <end position="170"/>
    </location>
</feature>
<name>A0A167LJV6_CALVF</name>
<dbReference type="AlphaFoldDB" id="A0A167LJV6"/>
<protein>
    <submittedName>
        <fullName evidence="2">Uncharacterized protein</fullName>
    </submittedName>
</protein>